<dbReference type="InterPro" id="IPR001304">
    <property type="entry name" value="C-type_lectin-like"/>
</dbReference>
<feature type="domain" description="C-type lectin" evidence="7">
    <location>
        <begin position="592"/>
        <end position="719"/>
    </location>
</feature>
<feature type="domain" description="Ig-like" evidence="10">
    <location>
        <begin position="238"/>
        <end position="316"/>
    </location>
</feature>
<dbReference type="InterPro" id="IPR057244">
    <property type="entry name" value="GAIN_B"/>
</dbReference>
<name>A0A8X6QVH8_NEPPI</name>
<feature type="transmembrane region" description="Helical" evidence="6">
    <location>
        <begin position="1455"/>
        <end position="1478"/>
    </location>
</feature>
<dbReference type="InterPro" id="IPR046338">
    <property type="entry name" value="GAIN_dom_sf"/>
</dbReference>
<dbReference type="Pfam" id="PF00002">
    <property type="entry name" value="7tm_2"/>
    <property type="match status" value="1"/>
</dbReference>
<accession>A0A8X6QVH8</accession>
<dbReference type="InterPro" id="IPR053066">
    <property type="entry name" value="ADGR_G7"/>
</dbReference>
<feature type="domain" description="GAIN-B" evidence="8">
    <location>
        <begin position="1125"/>
        <end position="1299"/>
    </location>
</feature>
<dbReference type="SUPFAM" id="SSF81321">
    <property type="entry name" value="Family A G protein-coupled receptor-like"/>
    <property type="match status" value="1"/>
</dbReference>
<dbReference type="Pfam" id="PF00059">
    <property type="entry name" value="Lectin_C"/>
    <property type="match status" value="1"/>
</dbReference>
<dbReference type="Gene3D" id="2.60.220.50">
    <property type="match status" value="1"/>
</dbReference>
<evidence type="ECO:0000256" key="4">
    <source>
        <dbReference type="ARBA" id="ARBA00023136"/>
    </source>
</evidence>
<evidence type="ECO:0000256" key="3">
    <source>
        <dbReference type="ARBA" id="ARBA00022989"/>
    </source>
</evidence>
<dbReference type="PANTHER" id="PTHR47767:SF1">
    <property type="entry name" value="ADHESION G PROTEIN-COUPLED RECEPTOR G7"/>
    <property type="match status" value="1"/>
</dbReference>
<dbReference type="PRINTS" id="PR00249">
    <property type="entry name" value="GPCRSECRETIN"/>
</dbReference>
<feature type="domain" description="G-protein coupled receptors family 2 profile 2" evidence="9">
    <location>
        <begin position="1309"/>
        <end position="1554"/>
    </location>
</feature>
<dbReference type="SMART" id="SM00034">
    <property type="entry name" value="CLECT"/>
    <property type="match status" value="2"/>
</dbReference>
<comment type="caution">
    <text evidence="11">The sequence shown here is derived from an EMBL/GenBank/DDBJ whole genome shotgun (WGS) entry which is preliminary data.</text>
</comment>
<dbReference type="Pfam" id="PF01825">
    <property type="entry name" value="GPS"/>
    <property type="match status" value="1"/>
</dbReference>
<evidence type="ECO:0000259" key="7">
    <source>
        <dbReference type="PROSITE" id="PS50041"/>
    </source>
</evidence>
<dbReference type="CDD" id="cd00037">
    <property type="entry name" value="CLECT"/>
    <property type="match status" value="2"/>
</dbReference>
<reference evidence="11" key="1">
    <citation type="submission" date="2020-08" db="EMBL/GenBank/DDBJ databases">
        <title>Multicomponent nature underlies the extraordinary mechanical properties of spider dragline silk.</title>
        <authorList>
            <person name="Kono N."/>
            <person name="Nakamura H."/>
            <person name="Mori M."/>
            <person name="Yoshida Y."/>
            <person name="Ohtoshi R."/>
            <person name="Malay A.D."/>
            <person name="Moran D.A.P."/>
            <person name="Tomita M."/>
            <person name="Numata K."/>
            <person name="Arakawa K."/>
        </authorList>
    </citation>
    <scope>NUCLEOTIDE SEQUENCE</scope>
</reference>
<sequence>MFIEKVNWSDAEMICKKEHSYLMNDRMDHSFFHEFESKGINRIWIGIKKMSGFYLSSSYQPSLYKESVREWGKKWHDEEPVHDCVALDISLGHLITLPCSTELQFVCQNNGFPIYPVTETLSCPDDWLFIYHLPMNRKKCIKAFKRSKTIDDAEFTCWDLGSTVADLEDYFSMYNYLNSLNITGYGFTENSTEACVTKIIESFLGNSVKSNVRLDCTDKLFVCEQDSRKISLTAKILPEISESFLSSDTSKNILTCDVSLNGKSMSGMMNLLHFMWFKNGIPISVDSHLFQVGFYPDPIKVLLSPVTRQGTYKCGVITEGFQDPYLSPAVDYFYSDVSTYILTLQGNAKELKYQDFSKIAFRKFRSDLNRYMASFTGDLKSFVPDVKWDFQESWFDGHNATVKILLYIDRNESLFTVIQNETESYRILRKYFEERKLISEKWDKFSMKIQSADVCFEERLPSSNKDVLHWKDTIQTKSAVSEPLCLNDWRLVTRECKPCISNGAKWVPFNYSICTSYQPSIKDLEPSCPEGFRALEQNLCYAIHRNKHSLEEAEEICWNKSSFLMDFKILKNTRISSELAIIFSRPWNKFSHQNTCYYIDHAKKTWAEANDFCQSVPVKSSLLQSIRNVEDYSLFKVILHTLTPPDKEYLWWMNMLQDMNSLKWLSSPEESVSYVDWEPQTNFYIKKAGGVLTINSSSKNRKIQWSLKNLSSKERSICEMQNCVDNRPTLVYIEDRTVRDLSSANDYLDSILNFRLYCVPSGWFVADSMSWIKDDIPLLSAPNSNHLVLTVNQSADLENIFDFQGYYWCSVALEKSIKRVFSPKVLFRLPELHTFALYMKLKVSDNSSCSNELSLKLPLIYKLNRYIHETLPSGDFLPLHLRNVSCINSELHCYVHIHIRKERGNEGNVLGMIKTCINYENDVMVELLKGFQLNRKEIFVRSTVSCPSTKTSDDGNSISWPEIPIGQTTLPEEICLTEDGYPLQRTCLGDFNTGAFWSPLEKICVPIQSNLTRTLHELSKTRITEDNILISSLAMQNLTTTLDDLSSADIQYVAQILGNMASIPSIEPAVLRSVVSTVDTVIDVKLSDSNKRRMSSNASNKISAAVENIASNVQTHGQSIKESGKNIALSVDPLNSEVTLIPTGGILESWNSNVTTLFNDSDHICEQFQSFEAAVILPDSLITQKQQENATEMVIIVRKNVIFVENLEVVSPIIDISVGREPVYDVDPPVKMMFKIPEVHVTKDEFSLACVFWERTLNGNRGGWSYKGCISNFIDSTLVQCFCDHLTSFAVILEVKPGSKIHKFHEDILSTITYIGCSLSIFGLGMVILTFIMFRKWRKDPKHKMLFHLSLALICFLLFFLFGIKKKEPKYGCITIAVLLHYFMLASFAWMLVEAFMQYLSLVKVIGTYIPGLIQKAMLFGWGIPLVVVGIVLGVNHHLYDSGNKYCWLSEDVFYFAVAGPVLTMLALNFVIFGLIIYSNTCGRQTKYLRTNQNERRETMARAKAVFCVSVLLGLSWIFGFLAIDDAKLIFQYLFAITTTLQGFLIFVFFVLRQKNTRDMWLNLVMTSQTPEISRISHNTAASEIASRLTHNGMTPKNSTCSGVQSRISKVAFKARLSYISFYG</sequence>
<dbReference type="PANTHER" id="PTHR47767">
    <property type="entry name" value="ADHESION G PROTEIN-COUPLED RECEPTOR G7"/>
    <property type="match status" value="1"/>
</dbReference>
<dbReference type="PROSITE" id="PS50261">
    <property type="entry name" value="G_PROTEIN_RECEP_F2_4"/>
    <property type="match status" value="1"/>
</dbReference>
<feature type="transmembrane region" description="Helical" evidence="6">
    <location>
        <begin position="1417"/>
        <end position="1435"/>
    </location>
</feature>
<dbReference type="SUPFAM" id="SSF56436">
    <property type="entry name" value="C-type lectin-like"/>
    <property type="match status" value="3"/>
</dbReference>
<dbReference type="InterPro" id="IPR000203">
    <property type="entry name" value="GPS"/>
</dbReference>
<keyword evidence="3 6" id="KW-1133">Transmembrane helix</keyword>
<feature type="transmembrane region" description="Helical" evidence="6">
    <location>
        <begin position="1312"/>
        <end position="1334"/>
    </location>
</feature>
<dbReference type="OrthoDB" id="6355589at2759"/>
<dbReference type="Proteomes" id="UP000887013">
    <property type="component" value="Unassembled WGS sequence"/>
</dbReference>
<feature type="transmembrane region" description="Helical" evidence="6">
    <location>
        <begin position="1505"/>
        <end position="1524"/>
    </location>
</feature>
<proteinExistence type="predicted"/>
<dbReference type="InterPro" id="IPR000832">
    <property type="entry name" value="GPCR_2_secretin-like"/>
</dbReference>
<keyword evidence="5" id="KW-1015">Disulfide bond</keyword>
<dbReference type="GO" id="GO:0016020">
    <property type="term" value="C:membrane"/>
    <property type="evidence" value="ECO:0007669"/>
    <property type="project" value="UniProtKB-SubCell"/>
</dbReference>
<evidence type="ECO:0000256" key="2">
    <source>
        <dbReference type="ARBA" id="ARBA00022692"/>
    </source>
</evidence>
<keyword evidence="11" id="KW-0675">Receptor</keyword>
<dbReference type="EMBL" id="BMAW01132844">
    <property type="protein sequence ID" value="GFU45468.1"/>
    <property type="molecule type" value="Genomic_DNA"/>
</dbReference>
<dbReference type="PROSITE" id="PS50041">
    <property type="entry name" value="C_TYPE_LECTIN_2"/>
    <property type="match status" value="2"/>
</dbReference>
<dbReference type="InterPro" id="IPR017981">
    <property type="entry name" value="GPCR_2-like_7TM"/>
</dbReference>
<evidence type="ECO:0000259" key="9">
    <source>
        <dbReference type="PROSITE" id="PS50261"/>
    </source>
</evidence>
<feature type="transmembrane region" description="Helical" evidence="6">
    <location>
        <begin position="1530"/>
        <end position="1552"/>
    </location>
</feature>
<dbReference type="InterPro" id="IPR007110">
    <property type="entry name" value="Ig-like_dom"/>
</dbReference>
<feature type="domain" description="Ig-like" evidence="10">
    <location>
        <begin position="728"/>
        <end position="822"/>
    </location>
</feature>
<evidence type="ECO:0000259" key="8">
    <source>
        <dbReference type="PROSITE" id="PS50221"/>
    </source>
</evidence>
<evidence type="ECO:0000259" key="10">
    <source>
        <dbReference type="PROSITE" id="PS50835"/>
    </source>
</evidence>
<evidence type="ECO:0000256" key="1">
    <source>
        <dbReference type="ARBA" id="ARBA00004141"/>
    </source>
</evidence>
<dbReference type="CDD" id="cd15040">
    <property type="entry name" value="7tmB2_Adhesion"/>
    <property type="match status" value="1"/>
</dbReference>
<dbReference type="SMART" id="SM00303">
    <property type="entry name" value="GPS"/>
    <property type="match status" value="1"/>
</dbReference>
<dbReference type="GO" id="GO:0004930">
    <property type="term" value="F:G protein-coupled receptor activity"/>
    <property type="evidence" value="ECO:0007669"/>
    <property type="project" value="InterPro"/>
</dbReference>
<dbReference type="Gene3D" id="3.10.100.10">
    <property type="entry name" value="Mannose-Binding Protein A, subunit A"/>
    <property type="match status" value="2"/>
</dbReference>
<evidence type="ECO:0000313" key="12">
    <source>
        <dbReference type="Proteomes" id="UP000887013"/>
    </source>
</evidence>
<gene>
    <name evidence="11" type="primary">ADGRG6</name>
    <name evidence="11" type="ORF">NPIL_239381</name>
</gene>
<dbReference type="InterPro" id="IPR016187">
    <property type="entry name" value="CTDL_fold"/>
</dbReference>
<keyword evidence="12" id="KW-1185">Reference proteome</keyword>
<feature type="transmembrane region" description="Helical" evidence="6">
    <location>
        <begin position="1376"/>
        <end position="1396"/>
    </location>
</feature>
<dbReference type="Gene3D" id="1.20.1070.10">
    <property type="entry name" value="Rhodopsin 7-helix transmembrane proteins"/>
    <property type="match status" value="1"/>
</dbReference>
<keyword evidence="2 6" id="KW-0812">Transmembrane</keyword>
<feature type="domain" description="C-type lectin" evidence="7">
    <location>
        <begin position="1"/>
        <end position="108"/>
    </location>
</feature>
<evidence type="ECO:0000256" key="6">
    <source>
        <dbReference type="SAM" id="Phobius"/>
    </source>
</evidence>
<comment type="subcellular location">
    <subcellularLocation>
        <location evidence="1">Membrane</location>
        <topology evidence="1">Multi-pass membrane protein</topology>
    </subcellularLocation>
</comment>
<dbReference type="InterPro" id="IPR016186">
    <property type="entry name" value="C-type_lectin-like/link_sf"/>
</dbReference>
<evidence type="ECO:0000313" key="11">
    <source>
        <dbReference type="EMBL" id="GFU45468.1"/>
    </source>
</evidence>
<protein>
    <submittedName>
        <fullName evidence="11">Adhesion G-protein coupled receptor G6</fullName>
    </submittedName>
</protein>
<dbReference type="PROSITE" id="PS50221">
    <property type="entry name" value="GAIN_B"/>
    <property type="match status" value="1"/>
</dbReference>
<dbReference type="GO" id="GO:0007166">
    <property type="term" value="P:cell surface receptor signaling pathway"/>
    <property type="evidence" value="ECO:0007669"/>
    <property type="project" value="InterPro"/>
</dbReference>
<dbReference type="PROSITE" id="PS50835">
    <property type="entry name" value="IG_LIKE"/>
    <property type="match status" value="2"/>
</dbReference>
<keyword evidence="4 6" id="KW-0472">Membrane</keyword>
<organism evidence="11 12">
    <name type="scientific">Nephila pilipes</name>
    <name type="common">Giant wood spider</name>
    <name type="synonym">Nephila maculata</name>
    <dbReference type="NCBI Taxonomy" id="299642"/>
    <lineage>
        <taxon>Eukaryota</taxon>
        <taxon>Metazoa</taxon>
        <taxon>Ecdysozoa</taxon>
        <taxon>Arthropoda</taxon>
        <taxon>Chelicerata</taxon>
        <taxon>Arachnida</taxon>
        <taxon>Araneae</taxon>
        <taxon>Araneomorphae</taxon>
        <taxon>Entelegynae</taxon>
        <taxon>Araneoidea</taxon>
        <taxon>Nephilidae</taxon>
        <taxon>Nephila</taxon>
    </lineage>
</organism>
<evidence type="ECO:0000256" key="5">
    <source>
        <dbReference type="ARBA" id="ARBA00023157"/>
    </source>
</evidence>
<feature type="transmembrane region" description="Helical" evidence="6">
    <location>
        <begin position="1346"/>
        <end position="1364"/>
    </location>
</feature>